<protein>
    <submittedName>
        <fullName evidence="2">Uncharacterized protein</fullName>
    </submittedName>
</protein>
<evidence type="ECO:0000313" key="2">
    <source>
        <dbReference type="EMBL" id="GES10735.1"/>
    </source>
</evidence>
<evidence type="ECO:0000256" key="1">
    <source>
        <dbReference type="SAM" id="MobiDB-lite"/>
    </source>
</evidence>
<dbReference type="EMBL" id="BLAE01000024">
    <property type="protein sequence ID" value="GES10735.1"/>
    <property type="molecule type" value="Genomic_DNA"/>
</dbReference>
<evidence type="ECO:0000313" key="3">
    <source>
        <dbReference type="Proteomes" id="UP000331127"/>
    </source>
</evidence>
<proteinExistence type="predicted"/>
<dbReference type="Proteomes" id="UP000331127">
    <property type="component" value="Unassembled WGS sequence"/>
</dbReference>
<feature type="region of interest" description="Disordered" evidence="1">
    <location>
        <begin position="1"/>
        <end position="91"/>
    </location>
</feature>
<gene>
    <name evidence="2" type="ORF">Amac_043320</name>
</gene>
<dbReference type="AlphaFoldDB" id="A0A5M3WN76"/>
<accession>A0A5M3WN76</accession>
<keyword evidence="3" id="KW-1185">Reference proteome</keyword>
<sequence length="91" mass="9193">MADHAEGAAEPGGDQGPGRSPEGDQGPGRSPEGDQGGRGGAPGETKGWVGGRTTLIELPLHLGDHGDGGAGRSPWETKGWAGEPPHQPKRI</sequence>
<reference evidence="2 3" key="1">
    <citation type="submission" date="2019-10" db="EMBL/GenBank/DDBJ databases">
        <title>Whole genome shotgun sequence of Acrocarpospora macrocephala NBRC 16266.</title>
        <authorList>
            <person name="Ichikawa N."/>
            <person name="Kimura A."/>
            <person name="Kitahashi Y."/>
            <person name="Komaki H."/>
            <person name="Oguchi A."/>
        </authorList>
    </citation>
    <scope>NUCLEOTIDE SEQUENCE [LARGE SCALE GENOMIC DNA]</scope>
    <source>
        <strain evidence="2 3">NBRC 16266</strain>
    </source>
</reference>
<comment type="caution">
    <text evidence="2">The sequence shown here is derived from an EMBL/GenBank/DDBJ whole genome shotgun (WGS) entry which is preliminary data.</text>
</comment>
<name>A0A5M3WN76_9ACTN</name>
<organism evidence="2 3">
    <name type="scientific">Acrocarpospora macrocephala</name>
    <dbReference type="NCBI Taxonomy" id="150177"/>
    <lineage>
        <taxon>Bacteria</taxon>
        <taxon>Bacillati</taxon>
        <taxon>Actinomycetota</taxon>
        <taxon>Actinomycetes</taxon>
        <taxon>Streptosporangiales</taxon>
        <taxon>Streptosporangiaceae</taxon>
        <taxon>Acrocarpospora</taxon>
    </lineage>
</organism>